<name>A0A9D1GZ27_9ACTN</name>
<feature type="non-terminal residue" evidence="1">
    <location>
        <position position="49"/>
    </location>
</feature>
<organism evidence="1 2">
    <name type="scientific">Candidatus Avipropionibacterium avicola</name>
    <dbReference type="NCBI Taxonomy" id="2840701"/>
    <lineage>
        <taxon>Bacteria</taxon>
        <taxon>Bacillati</taxon>
        <taxon>Actinomycetota</taxon>
        <taxon>Actinomycetes</taxon>
        <taxon>Propionibacteriales</taxon>
        <taxon>Propionibacteriaceae</taxon>
        <taxon>Propionibacteriaceae incertae sedis</taxon>
        <taxon>Candidatus Avipropionibacterium</taxon>
    </lineage>
</organism>
<evidence type="ECO:0000313" key="1">
    <source>
        <dbReference type="EMBL" id="HIT75772.1"/>
    </source>
</evidence>
<protein>
    <submittedName>
        <fullName evidence="1">Sugar ABC transporter permease</fullName>
    </submittedName>
</protein>
<dbReference type="EMBL" id="DVLP01000278">
    <property type="protein sequence ID" value="HIT75772.1"/>
    <property type="molecule type" value="Genomic_DNA"/>
</dbReference>
<comment type="caution">
    <text evidence="1">The sequence shown here is derived from an EMBL/GenBank/DDBJ whole genome shotgun (WGS) entry which is preliminary data.</text>
</comment>
<gene>
    <name evidence="1" type="ORF">IAA98_09320</name>
</gene>
<dbReference type="Proteomes" id="UP000886842">
    <property type="component" value="Unassembled WGS sequence"/>
</dbReference>
<dbReference type="AlphaFoldDB" id="A0A9D1GZ27"/>
<sequence>MAIILAFQYYALLGNVIAFQDYQPYLGVDRSLWVGLENFSVLFNGDPAF</sequence>
<proteinExistence type="predicted"/>
<reference evidence="1" key="2">
    <citation type="journal article" date="2021" name="PeerJ">
        <title>Extensive microbial diversity within the chicken gut microbiome revealed by metagenomics and culture.</title>
        <authorList>
            <person name="Gilroy R."/>
            <person name="Ravi A."/>
            <person name="Getino M."/>
            <person name="Pursley I."/>
            <person name="Horton D.L."/>
            <person name="Alikhan N.F."/>
            <person name="Baker D."/>
            <person name="Gharbi K."/>
            <person name="Hall N."/>
            <person name="Watson M."/>
            <person name="Adriaenssens E.M."/>
            <person name="Foster-Nyarko E."/>
            <person name="Jarju S."/>
            <person name="Secka A."/>
            <person name="Antonio M."/>
            <person name="Oren A."/>
            <person name="Chaudhuri R.R."/>
            <person name="La Ragione R."/>
            <person name="Hildebrand F."/>
            <person name="Pallen M.J."/>
        </authorList>
    </citation>
    <scope>NUCLEOTIDE SEQUENCE</scope>
    <source>
        <strain evidence="1">ChiGjej1B1-24693</strain>
    </source>
</reference>
<reference evidence="1" key="1">
    <citation type="submission" date="2020-10" db="EMBL/GenBank/DDBJ databases">
        <authorList>
            <person name="Gilroy R."/>
        </authorList>
    </citation>
    <scope>NUCLEOTIDE SEQUENCE</scope>
    <source>
        <strain evidence="1">ChiGjej1B1-24693</strain>
    </source>
</reference>
<evidence type="ECO:0000313" key="2">
    <source>
        <dbReference type="Proteomes" id="UP000886842"/>
    </source>
</evidence>
<accession>A0A9D1GZ27</accession>